<dbReference type="HAMAP" id="MF_00051">
    <property type="entry name" value="SHMT"/>
    <property type="match status" value="1"/>
</dbReference>
<evidence type="ECO:0000256" key="7">
    <source>
        <dbReference type="ARBA" id="ARBA00022898"/>
    </source>
</evidence>
<dbReference type="Gene3D" id="3.90.1150.10">
    <property type="entry name" value="Aspartate Aminotransferase, domain 1"/>
    <property type="match status" value="1"/>
</dbReference>
<dbReference type="PIRSF" id="PIRSF000412">
    <property type="entry name" value="SHMT"/>
    <property type="match status" value="1"/>
</dbReference>
<feature type="site" description="Plays an important role in substrate specificity" evidence="8">
    <location>
        <position position="228"/>
    </location>
</feature>
<keyword evidence="6 8" id="KW-0808">Transferase</keyword>
<dbReference type="InterPro" id="IPR015422">
    <property type="entry name" value="PyrdxlP-dep_Trfase_small"/>
</dbReference>
<evidence type="ECO:0000313" key="11">
    <source>
        <dbReference type="Proteomes" id="UP001306119"/>
    </source>
</evidence>
<dbReference type="PROSITE" id="PS00096">
    <property type="entry name" value="SHMT"/>
    <property type="match status" value="1"/>
</dbReference>
<dbReference type="InterPro" id="IPR015421">
    <property type="entry name" value="PyrdxlP-dep_Trfase_major"/>
</dbReference>
<evidence type="ECO:0000256" key="6">
    <source>
        <dbReference type="ARBA" id="ARBA00022679"/>
    </source>
</evidence>
<comment type="pathway">
    <text evidence="8">Amino-acid biosynthesis; glycine biosynthesis; glycine from L-serine: step 1/1.</text>
</comment>
<dbReference type="InterPro" id="IPR019798">
    <property type="entry name" value="Ser_HO-MeTrfase_PLP_BS"/>
</dbReference>
<comment type="caution">
    <text evidence="10">The sequence shown here is derived from an EMBL/GenBank/DDBJ whole genome shotgun (WGS) entry which is preliminary data.</text>
</comment>
<dbReference type="EC" id="2.1.2.1" evidence="8"/>
<comment type="pathway">
    <text evidence="8">One-carbon metabolism; tetrahydrofolate interconversion.</text>
</comment>
<keyword evidence="3 8" id="KW-0963">Cytoplasm</keyword>
<evidence type="ECO:0000256" key="2">
    <source>
        <dbReference type="ARBA" id="ARBA00006376"/>
    </source>
</evidence>
<dbReference type="InterPro" id="IPR001085">
    <property type="entry name" value="Ser_HO-MeTrfase"/>
</dbReference>
<evidence type="ECO:0000256" key="4">
    <source>
        <dbReference type="ARBA" id="ARBA00022563"/>
    </source>
</evidence>
<comment type="function">
    <text evidence="8">Catalyzes the reversible interconversion of serine and glycine with tetrahydrofolate (THF) serving as the one-carbon carrier. This reaction serves as the major source of one-carbon groups required for the biosynthesis of purines, thymidylate, methionine, and other important biomolecules. Also exhibits THF-independent aldolase activity toward beta-hydroxyamino acids, producing glycine and aldehydes, via a retro-aldol mechanism.</text>
</comment>
<comment type="catalytic activity">
    <reaction evidence="8">
        <text>(6R)-5,10-methylene-5,6,7,8-tetrahydrofolate + glycine + H2O = (6S)-5,6,7,8-tetrahydrofolate + L-serine</text>
        <dbReference type="Rhea" id="RHEA:15481"/>
        <dbReference type="ChEBI" id="CHEBI:15377"/>
        <dbReference type="ChEBI" id="CHEBI:15636"/>
        <dbReference type="ChEBI" id="CHEBI:33384"/>
        <dbReference type="ChEBI" id="CHEBI:57305"/>
        <dbReference type="ChEBI" id="CHEBI:57453"/>
        <dbReference type="EC" id="2.1.2.1"/>
    </reaction>
</comment>
<dbReference type="Gene3D" id="3.40.640.10">
    <property type="entry name" value="Type I PLP-dependent aspartate aminotransferase-like (Major domain)"/>
    <property type="match status" value="1"/>
</dbReference>
<keyword evidence="4 8" id="KW-0554">One-carbon metabolism</keyword>
<feature type="modified residue" description="N6-(pyridoxal phosphate)lysine" evidence="8">
    <location>
        <position position="229"/>
    </location>
</feature>
<dbReference type="PANTHER" id="PTHR11680">
    <property type="entry name" value="SERINE HYDROXYMETHYLTRANSFERASE"/>
    <property type="match status" value="1"/>
</dbReference>
<comment type="subcellular location">
    <subcellularLocation>
        <location evidence="8">Cytoplasm</location>
    </subcellularLocation>
</comment>
<name>A0ABU6LA76_9GAMM</name>
<gene>
    <name evidence="8 10" type="primary">glyA</name>
    <name evidence="10" type="ORF">VXS06_16990</name>
</gene>
<feature type="binding site" evidence="8">
    <location>
        <position position="121"/>
    </location>
    <ligand>
        <name>(6S)-5,6,7,8-tetrahydrofolate</name>
        <dbReference type="ChEBI" id="CHEBI:57453"/>
    </ligand>
</feature>
<proteinExistence type="inferred from homology"/>
<evidence type="ECO:0000259" key="9">
    <source>
        <dbReference type="Pfam" id="PF00464"/>
    </source>
</evidence>
<dbReference type="RefSeq" id="WP_327775510.1">
    <property type="nucleotide sequence ID" value="NZ_JAYXUG010000020.1"/>
</dbReference>
<protein>
    <recommendedName>
        <fullName evidence="8">Serine hydroxymethyltransferase</fullName>
        <shortName evidence="8">SHMT</shortName>
        <shortName evidence="8">Serine methylase</shortName>
        <ecNumber evidence="8">2.1.2.1</ecNumber>
    </recommendedName>
</protein>
<comment type="similarity">
    <text evidence="2 8">Belongs to the SHMT family.</text>
</comment>
<comment type="caution">
    <text evidence="8">Lacks conserved residue(s) required for the propagation of feature annotation.</text>
</comment>
<feature type="binding site" evidence="8">
    <location>
        <begin position="125"/>
        <end position="127"/>
    </location>
    <ligand>
        <name>(6S)-5,6,7,8-tetrahydrofolate</name>
        <dbReference type="ChEBI" id="CHEBI:57453"/>
    </ligand>
</feature>
<dbReference type="Pfam" id="PF00464">
    <property type="entry name" value="SHMT"/>
    <property type="match status" value="1"/>
</dbReference>
<evidence type="ECO:0000256" key="8">
    <source>
        <dbReference type="HAMAP-Rule" id="MF_00051"/>
    </source>
</evidence>
<dbReference type="SUPFAM" id="SSF53383">
    <property type="entry name" value="PLP-dependent transferases"/>
    <property type="match status" value="1"/>
</dbReference>
<comment type="cofactor">
    <cofactor evidence="1 8">
        <name>pyridoxal 5'-phosphate</name>
        <dbReference type="ChEBI" id="CHEBI:597326"/>
    </cofactor>
</comment>
<reference evidence="10 11" key="1">
    <citation type="submission" date="2024-01" db="EMBL/GenBank/DDBJ databases">
        <title>Active colonisers of the gastrointestinal tract of Atlantic salmon farmed in a warm water region.</title>
        <authorList>
            <person name="Bowman J.P."/>
        </authorList>
    </citation>
    <scope>NUCLEOTIDE SEQUENCE [LARGE SCALE GENOMIC DNA]</scope>
    <source>
        <strain evidence="10 11">S3MW1</strain>
    </source>
</reference>
<dbReference type="GO" id="GO:0004372">
    <property type="term" value="F:glycine hydroxymethyltransferase activity"/>
    <property type="evidence" value="ECO:0007669"/>
    <property type="project" value="UniProtKB-EC"/>
</dbReference>
<dbReference type="Proteomes" id="UP001306119">
    <property type="component" value="Unassembled WGS sequence"/>
</dbReference>
<evidence type="ECO:0000313" key="10">
    <source>
        <dbReference type="EMBL" id="MEC6833460.1"/>
    </source>
</evidence>
<organism evidence="10 11">
    <name type="scientific">Photobacterium toruni</name>
    <dbReference type="NCBI Taxonomy" id="1935446"/>
    <lineage>
        <taxon>Bacteria</taxon>
        <taxon>Pseudomonadati</taxon>
        <taxon>Pseudomonadota</taxon>
        <taxon>Gammaproteobacteria</taxon>
        <taxon>Vibrionales</taxon>
        <taxon>Vibrionaceae</taxon>
        <taxon>Photobacterium</taxon>
    </lineage>
</organism>
<feature type="binding site" evidence="8">
    <location>
        <begin position="354"/>
        <end position="356"/>
    </location>
    <ligand>
        <name>(6S)-5,6,7,8-tetrahydrofolate</name>
        <dbReference type="ChEBI" id="CHEBI:57453"/>
    </ligand>
</feature>
<feature type="domain" description="Serine hydroxymethyltransferase-like" evidence="9">
    <location>
        <begin position="9"/>
        <end position="385"/>
    </location>
</feature>
<evidence type="ECO:0000256" key="3">
    <source>
        <dbReference type="ARBA" id="ARBA00022490"/>
    </source>
</evidence>
<dbReference type="InterPro" id="IPR049943">
    <property type="entry name" value="Ser_HO-MeTrfase-like"/>
</dbReference>
<dbReference type="CDD" id="cd00378">
    <property type="entry name" value="SHMT"/>
    <property type="match status" value="1"/>
</dbReference>
<keyword evidence="5 8" id="KW-0028">Amino-acid biosynthesis</keyword>
<accession>A0ABU6LA76</accession>
<evidence type="ECO:0000256" key="5">
    <source>
        <dbReference type="ARBA" id="ARBA00022605"/>
    </source>
</evidence>
<keyword evidence="7 8" id="KW-0663">Pyridoxal phosphate</keyword>
<dbReference type="InterPro" id="IPR015424">
    <property type="entry name" value="PyrdxlP-dep_Trfase"/>
</dbReference>
<dbReference type="EMBL" id="JAYXUG010000020">
    <property type="protein sequence ID" value="MEC6833460.1"/>
    <property type="molecule type" value="Genomic_DNA"/>
</dbReference>
<dbReference type="PANTHER" id="PTHR11680:SF50">
    <property type="entry name" value="SERINE HYDROXYMETHYLTRANSFERASE"/>
    <property type="match status" value="1"/>
</dbReference>
<keyword evidence="11" id="KW-1185">Reference proteome</keyword>
<comment type="subunit">
    <text evidence="8">Homodimer.</text>
</comment>
<dbReference type="InterPro" id="IPR039429">
    <property type="entry name" value="SHMT-like_dom"/>
</dbReference>
<sequence>MLKRDMNIADYDAELFAAIQEETARQEEHIELIASENYTSPRVMEAQGSQLTNKYAEGYPGKRYYGGCEFVDKAEQLAIDRACQLFGAEYANVQPHSGSQANNAVYMALLNAGDTVLGMSLAHGGHLTHGSPVNFSGKLYNIIPYGIDENGQIDYQEMEALALEHKPKMIIGGFSAYSQVVDWARMREIADKIGAYLFVDMAHVAGLIAAGVYPNPVPHAHVVTTTTHKTLAGPRGGLILSNEGDDLYKKLNSAVFPGGQGGPLMHVIAAKAVAFKEAMEPEFKVYQANVVVNAKAMVAEFIKRGYNIVSGSTENHLFLVDLIDKGITGKEADAALGAANITVNKNSVPNDPRSPFVTSGIRVGTPSITRRGFDADDARQLAGWMCDVLDNINDTAVIEATKEKVLEICKRLPVYA</sequence>
<evidence type="ECO:0000256" key="1">
    <source>
        <dbReference type="ARBA" id="ARBA00001933"/>
    </source>
</evidence>
<dbReference type="NCBIfam" id="NF000586">
    <property type="entry name" value="PRK00011.1"/>
    <property type="match status" value="1"/>
</dbReference>